<comment type="pathway">
    <text evidence="1">Protein modification; protein ubiquitination.</text>
</comment>
<keyword evidence="8" id="KW-1185">Reference proteome</keyword>
<feature type="domain" description="NPH3" evidence="6">
    <location>
        <begin position="218"/>
        <end position="504"/>
    </location>
</feature>
<dbReference type="Pfam" id="PF03000">
    <property type="entry name" value="NPH3"/>
    <property type="match status" value="1"/>
</dbReference>
<dbReference type="SUPFAM" id="SSF54695">
    <property type="entry name" value="POZ domain"/>
    <property type="match status" value="1"/>
</dbReference>
<feature type="domain" description="BTB" evidence="5">
    <location>
        <begin position="28"/>
        <end position="102"/>
    </location>
</feature>
<dbReference type="CDD" id="cd18312">
    <property type="entry name" value="BTB_POZ_NPY3-like"/>
    <property type="match status" value="1"/>
</dbReference>
<dbReference type="Pfam" id="PF00651">
    <property type="entry name" value="BTB"/>
    <property type="match status" value="1"/>
</dbReference>
<feature type="coiled-coil region" evidence="3">
    <location>
        <begin position="555"/>
        <end position="589"/>
    </location>
</feature>
<evidence type="ECO:0008006" key="9">
    <source>
        <dbReference type="Google" id="ProtNLM"/>
    </source>
</evidence>
<dbReference type="PROSITE" id="PS50097">
    <property type="entry name" value="BTB"/>
    <property type="match status" value="1"/>
</dbReference>
<evidence type="ECO:0000259" key="6">
    <source>
        <dbReference type="PROSITE" id="PS51649"/>
    </source>
</evidence>
<evidence type="ECO:0000313" key="8">
    <source>
        <dbReference type="Proteomes" id="UP001497512"/>
    </source>
</evidence>
<evidence type="ECO:0000256" key="2">
    <source>
        <dbReference type="ARBA" id="ARBA00022786"/>
    </source>
</evidence>
<dbReference type="PANTHER" id="PTHR32370">
    <property type="entry name" value="OS12G0117600 PROTEIN"/>
    <property type="match status" value="1"/>
</dbReference>
<dbReference type="Gene3D" id="3.30.710.10">
    <property type="entry name" value="Potassium Channel Kv1.1, Chain A"/>
    <property type="match status" value="1"/>
</dbReference>
<keyword evidence="3" id="KW-0175">Coiled coil</keyword>
<sequence length="649" mass="71370">MGSMKLGSKPEAFQKRGQAWFCTSGLASDIKIKVEQMTFHLHKFPLVSRSGRLAKLVEEMSEEDDNEESSGCQIQLVDIPGGAEAFELAAKFCYQVKVELTATNVVALRCVAEYLEMTEEFGDGNLIAKTEAFLQQVVLRSWPDSVRALESCSSSMPQVEELGIVEKLIHSVCVKACTDPSLVGWPIPEHHSLLQSPGGSVLWNGISTGARARAIRTDWWYDDLSTLSLPLLERVVAGLEARGTRPESIAGALVHYAKKSLPGLHRRHSGRDACTHGPLVPATVAPAEDDQRIILETIEARLPSMKGVVSTGFLFGLLRTAMILNANARCKSNLERRIGMQLEQAMLDELLMPNYSYIEETLYDIDVVQRILDHFLLLDQNSPPGSDEEGPLLGSPSLSPIMMVAELLDAYLAEVAPDVNLKPAKFQALAEALPDYSRRRDDGLYRAVDIFLKAHPWLSEAERERVCKIMDCQKLSLEACTHAAQNERLPLRVVVQVLFFEQLQLRTAIAGSFLVSDNLGPSGQEVRPSTLGEAGGATQAGMRGGDGWVNVVHENQVLKGNMDRMLSRVSQLEHECNTMRHEIEKLHRGKGPLNTLSKALGCNSRSPITPVTGDIPTNQNLNGGVSLSKEHLRQRHPPTVHARSSSSLS</sequence>
<evidence type="ECO:0000256" key="3">
    <source>
        <dbReference type="SAM" id="Coils"/>
    </source>
</evidence>
<dbReference type="Proteomes" id="UP001497512">
    <property type="component" value="Chromosome 13"/>
</dbReference>
<dbReference type="SMART" id="SM00225">
    <property type="entry name" value="BTB"/>
    <property type="match status" value="1"/>
</dbReference>
<reference evidence="7" key="1">
    <citation type="submission" date="2024-02" db="EMBL/GenBank/DDBJ databases">
        <authorList>
            <consortium name="ELIXIR-Norway"/>
            <consortium name="Elixir Norway"/>
        </authorList>
    </citation>
    <scope>NUCLEOTIDE SEQUENCE</scope>
</reference>
<gene>
    <name evidence="7" type="ORF">CSSPTR1EN2_LOCUS6026</name>
</gene>
<proteinExistence type="predicted"/>
<evidence type="ECO:0000259" key="5">
    <source>
        <dbReference type="PROSITE" id="PS50097"/>
    </source>
</evidence>
<evidence type="ECO:0000256" key="4">
    <source>
        <dbReference type="SAM" id="MobiDB-lite"/>
    </source>
</evidence>
<evidence type="ECO:0000256" key="1">
    <source>
        <dbReference type="ARBA" id="ARBA00004906"/>
    </source>
</evidence>
<accession>A0ABP0TPB7</accession>
<protein>
    <recommendedName>
        <fullName evidence="9">BTB/POZ domain-containing protein</fullName>
    </recommendedName>
</protein>
<name>A0ABP0TPB7_9BRYO</name>
<dbReference type="InterPro" id="IPR043454">
    <property type="entry name" value="NPH3/RPT2-like"/>
</dbReference>
<dbReference type="EMBL" id="OZ019905">
    <property type="protein sequence ID" value="CAK9201676.1"/>
    <property type="molecule type" value="Genomic_DNA"/>
</dbReference>
<dbReference type="PROSITE" id="PS51649">
    <property type="entry name" value="NPH3"/>
    <property type="match status" value="1"/>
</dbReference>
<keyword evidence="2" id="KW-0833">Ubl conjugation pathway</keyword>
<feature type="region of interest" description="Disordered" evidence="4">
    <location>
        <begin position="629"/>
        <end position="649"/>
    </location>
</feature>
<evidence type="ECO:0000313" key="7">
    <source>
        <dbReference type="EMBL" id="CAK9201676.1"/>
    </source>
</evidence>
<dbReference type="InterPro" id="IPR011333">
    <property type="entry name" value="SKP1/BTB/POZ_sf"/>
</dbReference>
<dbReference type="InterPro" id="IPR027356">
    <property type="entry name" value="NPH3_dom"/>
</dbReference>
<dbReference type="InterPro" id="IPR000210">
    <property type="entry name" value="BTB/POZ_dom"/>
</dbReference>
<organism evidence="7 8">
    <name type="scientific">Sphagnum troendelagicum</name>
    <dbReference type="NCBI Taxonomy" id="128251"/>
    <lineage>
        <taxon>Eukaryota</taxon>
        <taxon>Viridiplantae</taxon>
        <taxon>Streptophyta</taxon>
        <taxon>Embryophyta</taxon>
        <taxon>Bryophyta</taxon>
        <taxon>Sphagnophytina</taxon>
        <taxon>Sphagnopsida</taxon>
        <taxon>Sphagnales</taxon>
        <taxon>Sphagnaceae</taxon>
        <taxon>Sphagnum</taxon>
    </lineage>
</organism>